<dbReference type="Gene3D" id="3.40.640.10">
    <property type="entry name" value="Type I PLP-dependent aspartate aminotransferase-like (Major domain)"/>
    <property type="match status" value="1"/>
</dbReference>
<evidence type="ECO:0000256" key="3">
    <source>
        <dbReference type="PIRSR" id="PIRSR000390-2"/>
    </source>
</evidence>
<sequence length="410" mass="45796">MDEPGDIARVDCLQPRKNWKDLKSMIPYGRQDVDQADIDAVTEVLRSDFLTQGQAVPSFEEAVSRYCGVRHAVAVNSATSALHIACLALDVGPGDLVWTSPITFVASANCALYCGADIDFVDIDPRTYNLCPQRLAEKLAAAKTAGRLPKVVIPVHLCGQSCDMQAIHALGKQYGFRIIEDASHAIGGRYQDVPIGSCRYSDITVFSFHPVKIITTAEGGMAVTNDASLNRRMHLLRSHGITRDAQDMTHAPEGPWYYQQIELGYNYRLTDLQAALGLSQMRRLDAFVNQRHRLVVRYERLLKDLPVVTPWQLPASYSGLHLYVVRLDLDRIVRSHREVFESLRADGVGVNLHYIPVYTQPYYAKRDFVKGYCPNAELYYATAISLPLYPGLTESMQDHVVAALGKALRR</sequence>
<feature type="modified residue" description="N6-(pyridoxal phosphate)lysine" evidence="3">
    <location>
        <position position="212"/>
    </location>
</feature>
<dbReference type="GO" id="GO:0030170">
    <property type="term" value="F:pyridoxal phosphate binding"/>
    <property type="evidence" value="ECO:0007669"/>
    <property type="project" value="TreeGrafter"/>
</dbReference>
<evidence type="ECO:0008006" key="6">
    <source>
        <dbReference type="Google" id="ProtNLM"/>
    </source>
</evidence>
<evidence type="ECO:0000313" key="5">
    <source>
        <dbReference type="EMBL" id="CBA31357.1"/>
    </source>
</evidence>
<dbReference type="Gene3D" id="3.90.1150.10">
    <property type="entry name" value="Aspartate Aminotransferase, domain 1"/>
    <property type="match status" value="1"/>
</dbReference>
<evidence type="ECO:0000256" key="2">
    <source>
        <dbReference type="PIRSR" id="PIRSR000390-1"/>
    </source>
</evidence>
<reference evidence="5" key="1">
    <citation type="journal article" date="2010" name="Nature">
        <title>The Dynamic genome of Hydra.</title>
        <authorList>
            <person name="Chapman J.A."/>
            <person name="Kirkness E.F."/>
            <person name="Simakov O."/>
            <person name="Hampson S.E."/>
            <person name="Mitros T."/>
            <person name="Weinmaier T."/>
            <person name="Rattei T."/>
            <person name="Balasubramanian P.G."/>
            <person name="Borman J."/>
            <person name="Busam D."/>
            <person name="Disbennett K."/>
            <person name="Pfannkoch C."/>
            <person name="Sumin N."/>
            <person name="Sutton G."/>
            <person name="Viswanathan L."/>
            <person name="Walenz B."/>
            <person name="Goodstein D.M."/>
            <person name="Hellsten U."/>
            <person name="Kawashima T."/>
            <person name="Prochnik S.E."/>
            <person name="Putnam N.H."/>
            <person name="Shu S."/>
            <person name="Blumberg B."/>
            <person name="Dana C.E."/>
            <person name="Gee L."/>
            <person name="Kibler D.F."/>
            <person name="Law L."/>
            <person name="Lindgens D."/>
            <person name="Martinez D.E."/>
            <person name="Peng J."/>
            <person name="Wigge P.A."/>
            <person name="Bertulat B."/>
            <person name="Guder C."/>
            <person name="Nakamura Y."/>
            <person name="Ozbek S."/>
            <person name="Watanabe H."/>
            <person name="Khalturin K."/>
            <person name="Hemmrich G."/>
            <person name="Franke A."/>
            <person name="Augustin R."/>
            <person name="Fraune S."/>
            <person name="Hayakawa E."/>
            <person name="Hayakawa S."/>
            <person name="Hirose M."/>
            <person name="Hwang J."/>
            <person name="Ikeo K."/>
            <person name="Nishimiya-Fujisawa C."/>
            <person name="Ogura A."/>
            <person name="Takahashi T."/>
            <person name="Steinmetz P.R."/>
            <person name="Zhang X."/>
            <person name="Aufschnaiter R."/>
            <person name="Eder M.K."/>
            <person name="Gorny A.K."/>
            <person name="Salvenmoser W."/>
            <person name="Heimberg A.M."/>
            <person name="Wheeler B.M."/>
            <person name="Peterson K.J."/>
            <person name="Boettger A."/>
            <person name="Tischler P."/>
            <person name="Wolf A."/>
            <person name="Gojobori T."/>
            <person name="Remington K.A."/>
            <person name="Strausberg R.L."/>
            <person name="Venter J."/>
            <person name="Technau U."/>
            <person name="Hobmayer B."/>
            <person name="Bosch T.C."/>
            <person name="Holstein T.W."/>
            <person name="Fujisawa T."/>
            <person name="Bode H.R."/>
            <person name="David C.N."/>
            <person name="Rokhsar D.S."/>
            <person name="Steele R.E."/>
        </authorList>
    </citation>
    <scope>NUCLEOTIDE SEQUENCE</scope>
</reference>
<dbReference type="PIRSF" id="PIRSF000390">
    <property type="entry name" value="PLP_StrS"/>
    <property type="match status" value="1"/>
</dbReference>
<dbReference type="InterPro" id="IPR015424">
    <property type="entry name" value="PyrdxlP-dep_Trfase"/>
</dbReference>
<organism evidence="5">
    <name type="scientific">Curvibacter symbiont subsp. Hydra magnipapillata</name>
    <dbReference type="NCBI Taxonomy" id="667019"/>
    <lineage>
        <taxon>Bacteria</taxon>
        <taxon>Pseudomonadati</taxon>
        <taxon>Pseudomonadota</taxon>
        <taxon>Betaproteobacteria</taxon>
        <taxon>Burkholderiales</taxon>
        <taxon>Comamonadaceae</taxon>
        <taxon>Curvibacter</taxon>
    </lineage>
</organism>
<dbReference type="AlphaFoldDB" id="C9YDL4"/>
<dbReference type="GO" id="GO:0000271">
    <property type="term" value="P:polysaccharide biosynthetic process"/>
    <property type="evidence" value="ECO:0007669"/>
    <property type="project" value="TreeGrafter"/>
</dbReference>
<feature type="active site" description="Proton acceptor" evidence="2">
    <location>
        <position position="212"/>
    </location>
</feature>
<dbReference type="InterPro" id="IPR015422">
    <property type="entry name" value="PyrdxlP-dep_Trfase_small"/>
</dbReference>
<dbReference type="PANTHER" id="PTHR30244:SF34">
    <property type="entry name" value="DTDP-4-AMINO-4,6-DIDEOXYGALACTOSE TRANSAMINASE"/>
    <property type="match status" value="1"/>
</dbReference>
<dbReference type="EMBL" id="FN543106">
    <property type="protein sequence ID" value="CBA31357.1"/>
    <property type="molecule type" value="Genomic_DNA"/>
</dbReference>
<evidence type="ECO:0000256" key="4">
    <source>
        <dbReference type="RuleBase" id="RU004508"/>
    </source>
</evidence>
<dbReference type="GO" id="GO:0008483">
    <property type="term" value="F:transaminase activity"/>
    <property type="evidence" value="ECO:0007669"/>
    <property type="project" value="TreeGrafter"/>
</dbReference>
<dbReference type="PANTHER" id="PTHR30244">
    <property type="entry name" value="TRANSAMINASE"/>
    <property type="match status" value="1"/>
</dbReference>
<dbReference type="InterPro" id="IPR000653">
    <property type="entry name" value="DegT/StrS_aminotransferase"/>
</dbReference>
<evidence type="ECO:0000256" key="1">
    <source>
        <dbReference type="ARBA" id="ARBA00037999"/>
    </source>
</evidence>
<name>C9YDL4_CURXX</name>
<keyword evidence="3 4" id="KW-0663">Pyridoxal phosphate</keyword>
<accession>C9YDL4</accession>
<comment type="similarity">
    <text evidence="1 4">Belongs to the DegT/DnrJ/EryC1 family.</text>
</comment>
<proteinExistence type="inferred from homology"/>
<protein>
    <recommendedName>
        <fullName evidence="6">UDP-4-amino-4, 6-dideoxy-N-acetyl-beta-L-altrosamine transaminase</fullName>
    </recommendedName>
</protein>
<dbReference type="NCBIfam" id="TIGR03588">
    <property type="entry name" value="PseC"/>
    <property type="match status" value="1"/>
</dbReference>
<dbReference type="CDD" id="cd00616">
    <property type="entry name" value="AHBA_syn"/>
    <property type="match status" value="1"/>
</dbReference>
<dbReference type="Pfam" id="PF01041">
    <property type="entry name" value="DegT_DnrJ_EryC1"/>
    <property type="match status" value="1"/>
</dbReference>
<dbReference type="InterPro" id="IPR015421">
    <property type="entry name" value="PyrdxlP-dep_Trfase_major"/>
</dbReference>
<dbReference type="InterPro" id="IPR020026">
    <property type="entry name" value="PseC"/>
</dbReference>
<gene>
    <name evidence="5" type="ORF">Csp_F37110</name>
</gene>
<dbReference type="SUPFAM" id="SSF53383">
    <property type="entry name" value="PLP-dependent transferases"/>
    <property type="match status" value="1"/>
</dbReference>